<dbReference type="AlphaFoldDB" id="A0A1Y2F985"/>
<dbReference type="EMBL" id="MCFI01000013">
    <property type="protein sequence ID" value="ORY80433.1"/>
    <property type="molecule type" value="Genomic_DNA"/>
</dbReference>
<gene>
    <name evidence="8" type="ORF">BCR37DRAFT_348864</name>
</gene>
<keyword evidence="3 7" id="KW-0812">Transmembrane</keyword>
<evidence type="ECO:0000256" key="7">
    <source>
        <dbReference type="SAM" id="Phobius"/>
    </source>
</evidence>
<dbReference type="GO" id="GO:0042910">
    <property type="term" value="F:xenobiotic transmembrane transporter activity"/>
    <property type="evidence" value="ECO:0007669"/>
    <property type="project" value="InterPro"/>
</dbReference>
<dbReference type="GO" id="GO:0016020">
    <property type="term" value="C:membrane"/>
    <property type="evidence" value="ECO:0007669"/>
    <property type="project" value="UniProtKB-SubCell"/>
</dbReference>
<dbReference type="PANTHER" id="PTHR11206">
    <property type="entry name" value="MULTIDRUG RESISTANCE PROTEIN"/>
    <property type="match status" value="1"/>
</dbReference>
<evidence type="ECO:0000256" key="1">
    <source>
        <dbReference type="ARBA" id="ARBA00004141"/>
    </source>
</evidence>
<feature type="transmembrane region" description="Helical" evidence="7">
    <location>
        <begin position="126"/>
        <end position="144"/>
    </location>
</feature>
<dbReference type="GeneID" id="63784476"/>
<feature type="region of interest" description="Disordered" evidence="6">
    <location>
        <begin position="70"/>
        <end position="103"/>
    </location>
</feature>
<evidence type="ECO:0000313" key="9">
    <source>
        <dbReference type="Proteomes" id="UP000193685"/>
    </source>
</evidence>
<keyword evidence="4 7" id="KW-1133">Transmembrane helix</keyword>
<protein>
    <submittedName>
        <fullName evidence="8">Mate-domain-containing protein</fullName>
    </submittedName>
</protein>
<comment type="subcellular location">
    <subcellularLocation>
        <location evidence="1">Membrane</location>
        <topology evidence="1">Multi-pass membrane protein</topology>
    </subcellularLocation>
</comment>
<evidence type="ECO:0000313" key="8">
    <source>
        <dbReference type="EMBL" id="ORY80433.1"/>
    </source>
</evidence>
<keyword evidence="9" id="KW-1185">Reference proteome</keyword>
<feature type="transmembrane region" description="Helical" evidence="7">
    <location>
        <begin position="501"/>
        <end position="522"/>
    </location>
</feature>
<feature type="transmembrane region" description="Helical" evidence="7">
    <location>
        <begin position="365"/>
        <end position="388"/>
    </location>
</feature>
<dbReference type="CDD" id="cd13132">
    <property type="entry name" value="MATE_eukaryotic"/>
    <property type="match status" value="1"/>
</dbReference>
<dbReference type="Pfam" id="PF01554">
    <property type="entry name" value="MatE"/>
    <property type="match status" value="2"/>
</dbReference>
<evidence type="ECO:0000256" key="5">
    <source>
        <dbReference type="ARBA" id="ARBA00023136"/>
    </source>
</evidence>
<comment type="caution">
    <text evidence="8">The sequence shown here is derived from an EMBL/GenBank/DDBJ whole genome shotgun (WGS) entry which is preliminary data.</text>
</comment>
<feature type="transmembrane region" description="Helical" evidence="7">
    <location>
        <begin position="275"/>
        <end position="294"/>
    </location>
</feature>
<name>A0A1Y2F985_PROLT</name>
<dbReference type="OMA" id="GQWAIGI"/>
<evidence type="ECO:0000256" key="3">
    <source>
        <dbReference type="ARBA" id="ARBA00022692"/>
    </source>
</evidence>
<feature type="transmembrane region" description="Helical" evidence="7">
    <location>
        <begin position="208"/>
        <end position="226"/>
    </location>
</feature>
<dbReference type="InterPro" id="IPR002528">
    <property type="entry name" value="MATE_fam"/>
</dbReference>
<feature type="transmembrane region" description="Helical" evidence="7">
    <location>
        <begin position="300"/>
        <end position="326"/>
    </location>
</feature>
<evidence type="ECO:0000256" key="2">
    <source>
        <dbReference type="ARBA" id="ARBA00010199"/>
    </source>
</evidence>
<feature type="transmembrane region" description="Helical" evidence="7">
    <location>
        <begin position="164"/>
        <end position="188"/>
    </location>
</feature>
<dbReference type="RefSeq" id="XP_040724321.1">
    <property type="nucleotide sequence ID" value="XM_040867877.1"/>
</dbReference>
<dbReference type="Proteomes" id="UP000193685">
    <property type="component" value="Unassembled WGS sequence"/>
</dbReference>
<sequence length="576" mass="62626">MHLSESYSRPVFVLGSRPLFFSVEEPLPQGYLTRDERQQLDAQEQTLLENNDLLPNPAAVLDTVMEIEEPPEPTHDLEPSETTSLLSRPGDSQSVREVTRAERRRRWEEAVTGQQLDTTWKYEAKLLYATSVPMVVTFMLQYSLQFASIFSLGRLGRDELAAASLASMTAAITMISVVQGLATSLDSLCSQSFGANQPFLLGLHLQRAMLLLLLCLVPIGTLWLYSEQLFLHFGQPAEIAILAAQYLQLLLIGAPAFALYIALSKFAASQGNFSISTYSLVLAAPLNAILNYVLVWHPELGIGFAGGPIAMSISYWTMFLSMVLFIRYGKARHAWHGFSKQAFTNWGPMLRLAGPGLLMCTTEWFAYECMAFSASLIGVVPLAAQAIGATSINLIYQVSFGASCCVAARVGTLLGAGLPKPARTATYVGVGASVLIGATSGLAILLLRFDWGRLFTDDGGVIRAAAKILPLCAFFNVFDCVQVLTSGVLRGQGRVHIGGWLNLAGYYLVAIPLGLLLCFTYGWGLAGLWTGMCIAIVLISGGQAYYVLSADWQQLVEMIQMRILASGEAAAHRHLA</sequence>
<dbReference type="InterPro" id="IPR045069">
    <property type="entry name" value="MATE_euk"/>
</dbReference>
<feature type="transmembrane region" description="Helical" evidence="7">
    <location>
        <begin position="394"/>
        <end position="415"/>
    </location>
</feature>
<comment type="similarity">
    <text evidence="2">Belongs to the multi antimicrobial extrusion (MATE) (TC 2.A.66.1) family.</text>
</comment>
<evidence type="ECO:0000256" key="6">
    <source>
        <dbReference type="SAM" id="MobiDB-lite"/>
    </source>
</evidence>
<accession>A0A1Y2F985</accession>
<feature type="transmembrane region" description="Helical" evidence="7">
    <location>
        <begin position="427"/>
        <end position="448"/>
    </location>
</feature>
<reference evidence="8 9" key="1">
    <citation type="submission" date="2016-07" db="EMBL/GenBank/DDBJ databases">
        <title>Pervasive Adenine N6-methylation of Active Genes in Fungi.</title>
        <authorList>
            <consortium name="DOE Joint Genome Institute"/>
            <person name="Mondo S.J."/>
            <person name="Dannebaum R.O."/>
            <person name="Kuo R.C."/>
            <person name="Labutti K."/>
            <person name="Haridas S."/>
            <person name="Kuo A."/>
            <person name="Salamov A."/>
            <person name="Ahrendt S.R."/>
            <person name="Lipzen A."/>
            <person name="Sullivan W."/>
            <person name="Andreopoulos W.B."/>
            <person name="Clum A."/>
            <person name="Lindquist E."/>
            <person name="Daum C."/>
            <person name="Ramamoorthy G.K."/>
            <person name="Gryganskyi A."/>
            <person name="Culley D."/>
            <person name="Magnuson J.K."/>
            <person name="James T.Y."/>
            <person name="O'Malley M.A."/>
            <person name="Stajich J.E."/>
            <person name="Spatafora J.W."/>
            <person name="Visel A."/>
            <person name="Grigoriev I.V."/>
        </authorList>
    </citation>
    <scope>NUCLEOTIDE SEQUENCE [LARGE SCALE GENOMIC DNA]</scope>
    <source>
        <strain evidence="8 9">12-1054</strain>
    </source>
</reference>
<dbReference type="OrthoDB" id="2126698at2759"/>
<feature type="compositionally biased region" description="Polar residues" evidence="6">
    <location>
        <begin position="80"/>
        <end position="93"/>
    </location>
</feature>
<organism evidence="8 9">
    <name type="scientific">Protomyces lactucae-debilis</name>
    <dbReference type="NCBI Taxonomy" id="2754530"/>
    <lineage>
        <taxon>Eukaryota</taxon>
        <taxon>Fungi</taxon>
        <taxon>Dikarya</taxon>
        <taxon>Ascomycota</taxon>
        <taxon>Taphrinomycotina</taxon>
        <taxon>Taphrinomycetes</taxon>
        <taxon>Taphrinales</taxon>
        <taxon>Protomycetaceae</taxon>
        <taxon>Protomyces</taxon>
    </lineage>
</organism>
<feature type="transmembrane region" description="Helical" evidence="7">
    <location>
        <begin position="528"/>
        <end position="548"/>
    </location>
</feature>
<dbReference type="GO" id="GO:1990961">
    <property type="term" value="P:xenobiotic detoxification by transmembrane export across the plasma membrane"/>
    <property type="evidence" value="ECO:0007669"/>
    <property type="project" value="InterPro"/>
</dbReference>
<evidence type="ECO:0000256" key="4">
    <source>
        <dbReference type="ARBA" id="ARBA00022989"/>
    </source>
</evidence>
<keyword evidence="5 7" id="KW-0472">Membrane</keyword>
<dbReference type="STRING" id="56484.A0A1Y2F985"/>
<feature type="transmembrane region" description="Helical" evidence="7">
    <location>
        <begin position="246"/>
        <end position="263"/>
    </location>
</feature>
<proteinExistence type="inferred from homology"/>
<dbReference type="NCBIfam" id="TIGR00797">
    <property type="entry name" value="matE"/>
    <property type="match status" value="1"/>
</dbReference>
<dbReference type="GO" id="GO:0015297">
    <property type="term" value="F:antiporter activity"/>
    <property type="evidence" value="ECO:0007669"/>
    <property type="project" value="InterPro"/>
</dbReference>